<dbReference type="EMBL" id="CP021558">
    <property type="protein sequence ID" value="AUE02841.1"/>
    <property type="molecule type" value="Genomic_DNA"/>
</dbReference>
<sequence>MSGARVVRRSSRWPRAPRRGTRTAGPPGCAWDHAPRLDEPSVHAVHAAVGVFALLVEERGKVLLPPAVGDEPRRGGVPVLDACRAAAIARSRLPASRRGRLPVSSRMLACTWCVLLQYLLGGFGSVFPQCGLMVFPVSSSFPGDVRGIGAAACIFPSCDSNWIRPHAFQRHKRGNS</sequence>
<accession>A0A2K9BCU2</accession>
<evidence type="ECO:0000313" key="3">
    <source>
        <dbReference type="Proteomes" id="UP000232491"/>
    </source>
</evidence>
<feature type="region of interest" description="Disordered" evidence="1">
    <location>
        <begin position="1"/>
        <end position="29"/>
    </location>
</feature>
<organism evidence="2 3">
    <name type="scientific">Bifidobacterium breve</name>
    <dbReference type="NCBI Taxonomy" id="1685"/>
    <lineage>
        <taxon>Bacteria</taxon>
        <taxon>Bacillati</taxon>
        <taxon>Actinomycetota</taxon>
        <taxon>Actinomycetes</taxon>
        <taxon>Bifidobacteriales</taxon>
        <taxon>Bifidobacteriaceae</taxon>
        <taxon>Bifidobacterium</taxon>
    </lineage>
</organism>
<feature type="compositionally biased region" description="Basic residues" evidence="1">
    <location>
        <begin position="1"/>
        <end position="21"/>
    </location>
</feature>
<dbReference type="AlphaFoldDB" id="A0A2K9BCU2"/>
<protein>
    <submittedName>
        <fullName evidence="2">Uncharacterized protein</fullName>
    </submittedName>
</protein>
<reference evidence="2 3" key="1">
    <citation type="submission" date="2017-05" db="EMBL/GenBank/DDBJ databases">
        <title>Comparative genomics and methylome analysis of the gut commensal Bifidobacterium breve.</title>
        <authorList>
            <person name="Bottacini F."/>
            <person name="Morrissey R."/>
            <person name="Roberts R.J."/>
            <person name="James K."/>
            <person name="van Breen J."/>
            <person name="Egan M."/>
            <person name="Lambert J."/>
            <person name="van Limpt K."/>
            <person name="Stanton C."/>
            <person name="Knol J."/>
            <person name="O' Connell Motherway M."/>
            <person name="van Sinderen D."/>
        </authorList>
    </citation>
    <scope>NUCLEOTIDE SEQUENCE [LARGE SCALE GENOMIC DNA]</scope>
    <source>
        <strain evidence="2 3">215W447a</strain>
    </source>
</reference>
<proteinExistence type="predicted"/>
<evidence type="ECO:0000256" key="1">
    <source>
        <dbReference type="SAM" id="MobiDB-lite"/>
    </source>
</evidence>
<name>A0A2K9BCU2_BIFBR</name>
<dbReference type="Proteomes" id="UP000232491">
    <property type="component" value="Chromosome"/>
</dbReference>
<gene>
    <name evidence="2" type="ORF">BB215W447A_0818</name>
</gene>
<evidence type="ECO:0000313" key="2">
    <source>
        <dbReference type="EMBL" id="AUE02841.1"/>
    </source>
</evidence>